<dbReference type="AlphaFoldDB" id="A0A914GV52"/>
<feature type="signal peptide" evidence="1">
    <location>
        <begin position="1"/>
        <end position="25"/>
    </location>
</feature>
<dbReference type="Proteomes" id="UP000887572">
    <property type="component" value="Unplaced"/>
</dbReference>
<feature type="chain" id="PRO_5037493860" evidence="1">
    <location>
        <begin position="26"/>
        <end position="77"/>
    </location>
</feature>
<evidence type="ECO:0000313" key="2">
    <source>
        <dbReference type="Proteomes" id="UP000887572"/>
    </source>
</evidence>
<reference evidence="3" key="1">
    <citation type="submission" date="2022-11" db="UniProtKB">
        <authorList>
            <consortium name="WormBaseParasite"/>
        </authorList>
    </citation>
    <scope>IDENTIFICATION</scope>
</reference>
<protein>
    <submittedName>
        <fullName evidence="3">Uncharacterized protein</fullName>
    </submittedName>
</protein>
<keyword evidence="1" id="KW-0732">Signal</keyword>
<proteinExistence type="predicted"/>
<name>A0A914GV52_GLORO</name>
<evidence type="ECO:0000313" key="3">
    <source>
        <dbReference type="WBParaSite" id="Gr19_v10_g1069.t1"/>
    </source>
</evidence>
<accession>A0A914GV52</accession>
<organism evidence="2 3">
    <name type="scientific">Globodera rostochiensis</name>
    <name type="common">Golden nematode worm</name>
    <name type="synonym">Heterodera rostochiensis</name>
    <dbReference type="NCBI Taxonomy" id="31243"/>
    <lineage>
        <taxon>Eukaryota</taxon>
        <taxon>Metazoa</taxon>
        <taxon>Ecdysozoa</taxon>
        <taxon>Nematoda</taxon>
        <taxon>Chromadorea</taxon>
        <taxon>Rhabditida</taxon>
        <taxon>Tylenchina</taxon>
        <taxon>Tylenchomorpha</taxon>
        <taxon>Tylenchoidea</taxon>
        <taxon>Heteroderidae</taxon>
        <taxon>Heteroderinae</taxon>
        <taxon>Globodera</taxon>
    </lineage>
</organism>
<dbReference type="WBParaSite" id="Gr19_v10_g1069.t1">
    <property type="protein sequence ID" value="Gr19_v10_g1069.t1"/>
    <property type="gene ID" value="Gr19_v10_g1069"/>
</dbReference>
<keyword evidence="2" id="KW-1185">Reference proteome</keyword>
<sequence>MKLIAMFLFLLVLIIGAYQPQKVNANSRFRRSPQMEVVERPNEETKTAQSTTSEVTDLFDRMLLSGMDQSLRPMEEK</sequence>
<evidence type="ECO:0000256" key="1">
    <source>
        <dbReference type="SAM" id="SignalP"/>
    </source>
</evidence>